<dbReference type="Proteomes" id="UP000468687">
    <property type="component" value="Unassembled WGS sequence"/>
</dbReference>
<dbReference type="InterPro" id="IPR036116">
    <property type="entry name" value="FN3_sf"/>
</dbReference>
<dbReference type="Pfam" id="PF13472">
    <property type="entry name" value="Lipase_GDSL_2"/>
    <property type="match status" value="1"/>
</dbReference>
<evidence type="ECO:0000256" key="2">
    <source>
        <dbReference type="ARBA" id="ARBA00023326"/>
    </source>
</evidence>
<keyword evidence="2" id="KW-0119">Carbohydrate metabolism</keyword>
<organism evidence="5 6">
    <name type="scientific">Nocardioides zeae</name>
    <dbReference type="NCBI Taxonomy" id="1457234"/>
    <lineage>
        <taxon>Bacteria</taxon>
        <taxon>Bacillati</taxon>
        <taxon>Actinomycetota</taxon>
        <taxon>Actinomycetes</taxon>
        <taxon>Propionibacteriales</taxon>
        <taxon>Nocardioidaceae</taxon>
        <taxon>Nocardioides</taxon>
    </lineage>
</organism>
<keyword evidence="6" id="KW-1185">Reference proteome</keyword>
<dbReference type="InterPro" id="IPR003961">
    <property type="entry name" value="FN3_dom"/>
</dbReference>
<dbReference type="SUPFAM" id="SSF52266">
    <property type="entry name" value="SGNH hydrolase"/>
    <property type="match status" value="1"/>
</dbReference>
<name>A0A6P0HSG9_9ACTN</name>
<feature type="domain" description="Fibronectin type-III" evidence="4">
    <location>
        <begin position="272"/>
        <end position="364"/>
    </location>
</feature>
<evidence type="ECO:0000256" key="3">
    <source>
        <dbReference type="SAM" id="SignalP"/>
    </source>
</evidence>
<dbReference type="CDD" id="cd00063">
    <property type="entry name" value="FN3"/>
    <property type="match status" value="1"/>
</dbReference>
<dbReference type="SMART" id="SM00060">
    <property type="entry name" value="FN3"/>
    <property type="match status" value="1"/>
</dbReference>
<dbReference type="GO" id="GO:0016798">
    <property type="term" value="F:hydrolase activity, acting on glycosyl bonds"/>
    <property type="evidence" value="ECO:0007669"/>
    <property type="project" value="UniProtKB-KW"/>
</dbReference>
<feature type="chain" id="PRO_5026770067" description="Fibronectin type-III domain-containing protein" evidence="3">
    <location>
        <begin position="28"/>
        <end position="364"/>
    </location>
</feature>
<gene>
    <name evidence="5" type="ORF">G3T38_18090</name>
</gene>
<dbReference type="InterPro" id="IPR036514">
    <property type="entry name" value="SGNH_hydro_sf"/>
</dbReference>
<accession>A0A6P0HSG9</accession>
<feature type="signal peptide" evidence="3">
    <location>
        <begin position="1"/>
        <end position="27"/>
    </location>
</feature>
<evidence type="ECO:0000313" key="5">
    <source>
        <dbReference type="EMBL" id="NEN80175.1"/>
    </source>
</evidence>
<reference evidence="5 6" key="1">
    <citation type="journal article" date="2014" name="Int. J. Syst. Evol. Microbiol.">
        <title>Nocardioides zeae sp. nov., isolated from the stem of Zea mays.</title>
        <authorList>
            <person name="Glaeser S.P."/>
            <person name="McInroy J.A."/>
            <person name="Busse H.J."/>
            <person name="Kampfer P."/>
        </authorList>
    </citation>
    <scope>NUCLEOTIDE SEQUENCE [LARGE SCALE GENOMIC DNA]</scope>
    <source>
        <strain evidence="5 6">JCM 30728</strain>
    </source>
</reference>
<dbReference type="PROSITE" id="PS50853">
    <property type="entry name" value="FN3"/>
    <property type="match status" value="1"/>
</dbReference>
<dbReference type="InterPro" id="IPR051532">
    <property type="entry name" value="Ester_Hydrolysis_Enzymes"/>
</dbReference>
<sequence>MRHLRLLSLVVPLVLGLVLTSALPAHADPSKSRPGRTVEVRVLTIGDSVTQGVAGDYTWRFRLQRSLAAVQSKSIDAAGRTRAYDFVGNRTAVYDQQLKTEVEDYADPRFDRDHAAVLGMRASSLRYDLAELVRTTDPHVIVLSVGLNDLLKGSAPTAVVPHVERIINEARAAAPGVAIVLSHQTPTWVAGVNDLNRLLTQVASRLDRRGARVDIAAVPPVYQHGKDTWDRYHPNQVGEIKLAHEVHLSLQRLGFAARPNPVNPATFPAAGPPRALADVRVSAAPRGFAVSWSAPAGVYGAQVSYRNVTTGGPWVVHQGAPVMGRTTRVQALKPGNTYEVRVVPARGAAVSATRYTVVQRVRAG</sequence>
<dbReference type="SUPFAM" id="SSF49265">
    <property type="entry name" value="Fibronectin type III"/>
    <property type="match status" value="1"/>
</dbReference>
<keyword evidence="3" id="KW-0732">Signal</keyword>
<dbReference type="InterPro" id="IPR013783">
    <property type="entry name" value="Ig-like_fold"/>
</dbReference>
<dbReference type="Gene3D" id="3.40.50.1110">
    <property type="entry name" value="SGNH hydrolase"/>
    <property type="match status" value="1"/>
</dbReference>
<proteinExistence type="predicted"/>
<evidence type="ECO:0000256" key="1">
    <source>
        <dbReference type="ARBA" id="ARBA00023295"/>
    </source>
</evidence>
<dbReference type="InterPro" id="IPR013830">
    <property type="entry name" value="SGNH_hydro"/>
</dbReference>
<comment type="caution">
    <text evidence="5">The sequence shown here is derived from an EMBL/GenBank/DDBJ whole genome shotgun (WGS) entry which is preliminary data.</text>
</comment>
<dbReference type="PANTHER" id="PTHR30383">
    <property type="entry name" value="THIOESTERASE 1/PROTEASE 1/LYSOPHOSPHOLIPASE L1"/>
    <property type="match status" value="1"/>
</dbReference>
<protein>
    <recommendedName>
        <fullName evidence="4">Fibronectin type-III domain-containing protein</fullName>
    </recommendedName>
</protein>
<keyword evidence="1" id="KW-0378">Hydrolase</keyword>
<evidence type="ECO:0000259" key="4">
    <source>
        <dbReference type="PROSITE" id="PS50853"/>
    </source>
</evidence>
<dbReference type="Gene3D" id="2.60.40.10">
    <property type="entry name" value="Immunoglobulins"/>
    <property type="match status" value="1"/>
</dbReference>
<dbReference type="GO" id="GO:0000272">
    <property type="term" value="P:polysaccharide catabolic process"/>
    <property type="evidence" value="ECO:0007669"/>
    <property type="project" value="UniProtKB-KW"/>
</dbReference>
<dbReference type="GO" id="GO:0004622">
    <property type="term" value="F:phosphatidylcholine lysophospholipase activity"/>
    <property type="evidence" value="ECO:0007669"/>
    <property type="project" value="TreeGrafter"/>
</dbReference>
<keyword evidence="2" id="KW-0624">Polysaccharide degradation</keyword>
<dbReference type="EMBL" id="JAAGXA010000016">
    <property type="protein sequence ID" value="NEN80175.1"/>
    <property type="molecule type" value="Genomic_DNA"/>
</dbReference>
<keyword evidence="1" id="KW-0326">Glycosidase</keyword>
<evidence type="ECO:0000313" key="6">
    <source>
        <dbReference type="Proteomes" id="UP000468687"/>
    </source>
</evidence>
<dbReference type="PANTHER" id="PTHR30383:SF5">
    <property type="entry name" value="SGNH HYDROLASE-TYPE ESTERASE DOMAIN-CONTAINING PROTEIN"/>
    <property type="match status" value="1"/>
</dbReference>
<dbReference type="AlphaFoldDB" id="A0A6P0HSG9"/>
<dbReference type="RefSeq" id="WP_163773892.1">
    <property type="nucleotide sequence ID" value="NZ_JAAGXA010000016.1"/>
</dbReference>